<feature type="region of interest" description="Disordered" evidence="1">
    <location>
        <begin position="98"/>
        <end position="118"/>
    </location>
</feature>
<feature type="compositionally biased region" description="Basic and acidic residues" evidence="1">
    <location>
        <begin position="420"/>
        <end position="434"/>
    </location>
</feature>
<dbReference type="PANTHER" id="PTHR14390:SF2">
    <property type="entry name" value="G PATCH DOMAIN-CONTAINING PROTEIN 3"/>
    <property type="match status" value="1"/>
</dbReference>
<organism evidence="3 4">
    <name type="scientific">Pristionchus mayeri</name>
    <dbReference type="NCBI Taxonomy" id="1317129"/>
    <lineage>
        <taxon>Eukaryota</taxon>
        <taxon>Metazoa</taxon>
        <taxon>Ecdysozoa</taxon>
        <taxon>Nematoda</taxon>
        <taxon>Chromadorea</taxon>
        <taxon>Rhabditida</taxon>
        <taxon>Rhabditina</taxon>
        <taxon>Diplogasteromorpha</taxon>
        <taxon>Diplogasteroidea</taxon>
        <taxon>Neodiplogasteridae</taxon>
        <taxon>Pristionchus</taxon>
    </lineage>
</organism>
<feature type="compositionally biased region" description="Basic and acidic residues" evidence="1">
    <location>
        <begin position="379"/>
        <end position="398"/>
    </location>
</feature>
<feature type="compositionally biased region" description="Basic residues" evidence="1">
    <location>
        <begin position="405"/>
        <end position="419"/>
    </location>
</feature>
<dbReference type="Proteomes" id="UP001328107">
    <property type="component" value="Unassembled WGS sequence"/>
</dbReference>
<dbReference type="InterPro" id="IPR040341">
    <property type="entry name" value="GPATCH3"/>
</dbReference>
<evidence type="ECO:0000313" key="4">
    <source>
        <dbReference type="Proteomes" id="UP001328107"/>
    </source>
</evidence>
<feature type="region of interest" description="Disordered" evidence="1">
    <location>
        <begin position="23"/>
        <end position="53"/>
    </location>
</feature>
<evidence type="ECO:0000313" key="3">
    <source>
        <dbReference type="EMBL" id="GMR58813.1"/>
    </source>
</evidence>
<protein>
    <recommendedName>
        <fullName evidence="2">G-patch domain-containing protein</fullName>
    </recommendedName>
</protein>
<reference evidence="4" key="1">
    <citation type="submission" date="2022-10" db="EMBL/GenBank/DDBJ databases">
        <title>Genome assembly of Pristionchus species.</title>
        <authorList>
            <person name="Yoshida K."/>
            <person name="Sommer R.J."/>
        </authorList>
    </citation>
    <scope>NUCLEOTIDE SEQUENCE [LARGE SCALE GENOMIC DNA]</scope>
    <source>
        <strain evidence="4">RS5460</strain>
    </source>
</reference>
<feature type="compositionally biased region" description="Basic and acidic residues" evidence="1">
    <location>
        <begin position="255"/>
        <end position="280"/>
    </location>
</feature>
<dbReference type="PROSITE" id="PS50174">
    <property type="entry name" value="G_PATCH"/>
    <property type="match status" value="1"/>
</dbReference>
<feature type="region of interest" description="Disordered" evidence="1">
    <location>
        <begin position="255"/>
        <end position="297"/>
    </location>
</feature>
<feature type="compositionally biased region" description="Acidic residues" evidence="1">
    <location>
        <begin position="39"/>
        <end position="48"/>
    </location>
</feature>
<dbReference type="AlphaFoldDB" id="A0AAN5IAI7"/>
<feature type="compositionally biased region" description="Basic and acidic residues" evidence="1">
    <location>
        <begin position="473"/>
        <end position="483"/>
    </location>
</feature>
<evidence type="ECO:0000259" key="2">
    <source>
        <dbReference type="PROSITE" id="PS50174"/>
    </source>
</evidence>
<dbReference type="Pfam" id="PF01585">
    <property type="entry name" value="G-patch"/>
    <property type="match status" value="1"/>
</dbReference>
<keyword evidence="4" id="KW-1185">Reference proteome</keyword>
<evidence type="ECO:0000256" key="1">
    <source>
        <dbReference type="SAM" id="MobiDB-lite"/>
    </source>
</evidence>
<dbReference type="EMBL" id="BTRK01000006">
    <property type="protein sequence ID" value="GMR58813.1"/>
    <property type="molecule type" value="Genomic_DNA"/>
</dbReference>
<dbReference type="PANTHER" id="PTHR14390">
    <property type="entry name" value="G PATCH DOMAIN CONTAINING PROTEIN 3"/>
    <property type="match status" value="1"/>
</dbReference>
<dbReference type="InterPro" id="IPR000467">
    <property type="entry name" value="G_patch_dom"/>
</dbReference>
<comment type="caution">
    <text evidence="3">The sequence shown here is derived from an EMBL/GenBank/DDBJ whole genome shotgun (WGS) entry which is preliminary data.</text>
</comment>
<dbReference type="GO" id="GO:0032480">
    <property type="term" value="P:negative regulation of type I interferon production"/>
    <property type="evidence" value="ECO:0007669"/>
    <property type="project" value="InterPro"/>
</dbReference>
<dbReference type="GO" id="GO:0003676">
    <property type="term" value="F:nucleic acid binding"/>
    <property type="evidence" value="ECO:0007669"/>
    <property type="project" value="InterPro"/>
</dbReference>
<name>A0AAN5IAI7_9BILA</name>
<dbReference type="SMART" id="SM00443">
    <property type="entry name" value="G_patch"/>
    <property type="match status" value="1"/>
</dbReference>
<feature type="domain" description="G-patch" evidence="2">
    <location>
        <begin position="434"/>
        <end position="486"/>
    </location>
</feature>
<feature type="region of interest" description="Disordered" evidence="1">
    <location>
        <begin position="379"/>
        <end position="483"/>
    </location>
</feature>
<sequence>LTYQMSLKMNAVSNRQMMDRFFAKQAPVESKQSSNKEEEVIEEEEPAEEEKLPLSRTSNLAIIRRIPPQMHSKNLRRFFAEYIEEKKFVCFHFRHRPETKADDDSQPGSSKSSRERAKNSTTCCIVQLASAQDRQDFIEDFHGRPWEDEEGRQIPRRCAVFPIKVSSEGGEDKLSGADLKELIELRPPREMPQGNVGTPTLYFLEQIRLCRLPASLIGKLGLKSIRRRRKYDAVPMDYGGGRRGGTVSDYLRRAEEKEKKGDEASRLQEEPPEDPTDRFNWENPAVDNDDGGHGDEDECEEWERHEALHDDVTEHERVKERKFEEEMEVTWEKGGPGLVWEMDKNKWDEMEKGTDMDWMWTDDWDVDYSVYYEGRSAGDVDSRAAVEMREDEERRSGRLVDSVFKKKKKNEGGKRKRRRSEGDERGEASVEKYSKGVGSKIMERMGWSSGTGLGKNKQGGVQPVSVQLEDEGQSGRERRGVGYYGERIERTNFGKRREEHGIASIYDEKEEKDYKRNEQGEILFRRPDKTADNIRLVRSVYTAFALPSNE</sequence>
<feature type="non-terminal residue" evidence="3">
    <location>
        <position position="1"/>
    </location>
</feature>
<gene>
    <name evidence="3" type="ORF">PMAYCL1PPCAC_29008</name>
</gene>
<accession>A0AAN5IAI7</accession>
<dbReference type="GO" id="GO:0045893">
    <property type="term" value="P:positive regulation of DNA-templated transcription"/>
    <property type="evidence" value="ECO:0007669"/>
    <property type="project" value="TreeGrafter"/>
</dbReference>
<dbReference type="GO" id="GO:0039536">
    <property type="term" value="P:negative regulation of RIG-I signaling pathway"/>
    <property type="evidence" value="ECO:0007669"/>
    <property type="project" value="InterPro"/>
</dbReference>
<proteinExistence type="predicted"/>